<reference evidence="2 3" key="1">
    <citation type="journal article" date="2016" name="Nat. Commun.">
        <title>Thousands of microbial genomes shed light on interconnected biogeochemical processes in an aquifer system.</title>
        <authorList>
            <person name="Anantharaman K."/>
            <person name="Brown C.T."/>
            <person name="Hug L.A."/>
            <person name="Sharon I."/>
            <person name="Castelle C.J."/>
            <person name="Probst A.J."/>
            <person name="Thomas B.C."/>
            <person name="Singh A."/>
            <person name="Wilkins M.J."/>
            <person name="Karaoz U."/>
            <person name="Brodie E.L."/>
            <person name="Williams K.H."/>
            <person name="Hubbard S.S."/>
            <person name="Banfield J.F."/>
        </authorList>
    </citation>
    <scope>NUCLEOTIDE SEQUENCE [LARGE SCALE GENOMIC DNA]</scope>
</reference>
<proteinExistence type="predicted"/>
<evidence type="ECO:0000313" key="2">
    <source>
        <dbReference type="EMBL" id="OGF35031.1"/>
    </source>
</evidence>
<dbReference type="Pfam" id="PF01261">
    <property type="entry name" value="AP_endonuc_2"/>
    <property type="match status" value="1"/>
</dbReference>
<comment type="caution">
    <text evidence="2">The sequence shown here is derived from an EMBL/GenBank/DDBJ whole genome shotgun (WGS) entry which is preliminary data.</text>
</comment>
<name>A0A1F5T9B0_9BACT</name>
<dbReference type="Gene3D" id="3.20.20.150">
    <property type="entry name" value="Divalent-metal-dependent TIM barrel enzymes"/>
    <property type="match status" value="1"/>
</dbReference>
<dbReference type="InterPro" id="IPR013022">
    <property type="entry name" value="Xyl_isomerase-like_TIM-brl"/>
</dbReference>
<evidence type="ECO:0000259" key="1">
    <source>
        <dbReference type="Pfam" id="PF01261"/>
    </source>
</evidence>
<dbReference type="InterPro" id="IPR036237">
    <property type="entry name" value="Xyl_isomerase-like_sf"/>
</dbReference>
<dbReference type="PANTHER" id="PTHR12110:SF21">
    <property type="entry name" value="XYLOSE ISOMERASE-LIKE TIM BARREL DOMAIN-CONTAINING PROTEIN"/>
    <property type="match status" value="1"/>
</dbReference>
<gene>
    <name evidence="2" type="ORF">A2482_01020</name>
</gene>
<dbReference type="EMBL" id="MFGM01000063">
    <property type="protein sequence ID" value="OGF35031.1"/>
    <property type="molecule type" value="Genomic_DNA"/>
</dbReference>
<dbReference type="PANTHER" id="PTHR12110">
    <property type="entry name" value="HYDROXYPYRUVATE ISOMERASE"/>
    <property type="match status" value="1"/>
</dbReference>
<dbReference type="SUPFAM" id="SSF51658">
    <property type="entry name" value="Xylose isomerase-like"/>
    <property type="match status" value="1"/>
</dbReference>
<dbReference type="Proteomes" id="UP000178656">
    <property type="component" value="Unassembled WGS sequence"/>
</dbReference>
<dbReference type="AlphaFoldDB" id="A0A1F5T9B0"/>
<organism evidence="2 3">
    <name type="scientific">Candidatus Falkowbacteria bacterium RIFOXYC2_FULL_48_21</name>
    <dbReference type="NCBI Taxonomy" id="1798005"/>
    <lineage>
        <taxon>Bacteria</taxon>
        <taxon>Candidatus Falkowiibacteriota</taxon>
    </lineage>
</organism>
<accession>A0A1F5T9B0</accession>
<protein>
    <recommendedName>
        <fullName evidence="1">Xylose isomerase-like TIM barrel domain-containing protein</fullName>
    </recommendedName>
</protein>
<sequence length="263" mass="30004">MSALFKKGLFLHIVSHDKREWVRAIKELGYFSGLDFVEVWLEEVDLSPGEIAWLKRRLDLYEILIHAPFINLTLVSSHQSINRATVGILKKTIDIGVKLGAKVVTMHAGAFPLFLDQREVRKIFVTNFRPLLNYAKGKIEIAVENISMKKSTQISYPVLLEELEDIRTLIPEINFTLDVGHCVENGDEFDGFLTKNKSRIKNIHLHNAIRKGGAHFGFNQQGDLKLKSFIKLLEDIGYSGFLSLEVLGERDVKESWKMLLKSL</sequence>
<dbReference type="InterPro" id="IPR050312">
    <property type="entry name" value="IolE/XylAMocC-like"/>
</dbReference>
<feature type="domain" description="Xylose isomerase-like TIM barrel" evidence="1">
    <location>
        <begin position="33"/>
        <end position="259"/>
    </location>
</feature>
<evidence type="ECO:0000313" key="3">
    <source>
        <dbReference type="Proteomes" id="UP000178656"/>
    </source>
</evidence>